<dbReference type="Proteomes" id="UP001323405">
    <property type="component" value="Unassembled WGS sequence"/>
</dbReference>
<evidence type="ECO:0000256" key="1">
    <source>
        <dbReference type="SAM" id="MobiDB-lite"/>
    </source>
</evidence>
<dbReference type="PANTHER" id="PTHR12905">
    <property type="entry name" value="METALLOPHOSPHOESTERASE"/>
    <property type="match status" value="1"/>
</dbReference>
<keyword evidence="4" id="KW-1185">Reference proteome</keyword>
<dbReference type="SUPFAM" id="SSF56300">
    <property type="entry name" value="Metallo-dependent phosphatases"/>
    <property type="match status" value="1"/>
</dbReference>
<dbReference type="InterPro" id="IPR029052">
    <property type="entry name" value="Metallo-depent_PP-like"/>
</dbReference>
<comment type="caution">
    <text evidence="3">The sequence shown here is derived from an EMBL/GenBank/DDBJ whole genome shotgun (WGS) entry which is preliminary data.</text>
</comment>
<reference evidence="3 4" key="1">
    <citation type="journal article" date="2023" name="bioRxiv">
        <title>High-quality genome assemblies of four members of thePodospora anserinaspecies complex.</title>
        <authorList>
            <person name="Ament-Velasquez S.L."/>
            <person name="Vogan A.A."/>
            <person name="Wallerman O."/>
            <person name="Hartmann F."/>
            <person name="Gautier V."/>
            <person name="Silar P."/>
            <person name="Giraud T."/>
            <person name="Johannesson H."/>
        </authorList>
    </citation>
    <scope>NUCLEOTIDE SEQUENCE [LARGE SCALE GENOMIC DNA]</scope>
    <source>
        <strain evidence="3 4">CBS 415.72m</strain>
    </source>
</reference>
<dbReference type="Pfam" id="PF00149">
    <property type="entry name" value="Metallophos"/>
    <property type="match status" value="1"/>
</dbReference>
<gene>
    <name evidence="3" type="ORF">QC762_403450</name>
</gene>
<feature type="region of interest" description="Disordered" evidence="1">
    <location>
        <begin position="1"/>
        <end position="47"/>
    </location>
</feature>
<dbReference type="GeneID" id="87909702"/>
<name>A0ABR0GFE8_9PEZI</name>
<proteinExistence type="predicted"/>
<evidence type="ECO:0000313" key="3">
    <source>
        <dbReference type="EMBL" id="KAK4654480.1"/>
    </source>
</evidence>
<dbReference type="InterPro" id="IPR004843">
    <property type="entry name" value="Calcineurin-like_PHP"/>
</dbReference>
<organism evidence="3 4">
    <name type="scientific">Podospora pseudocomata</name>
    <dbReference type="NCBI Taxonomy" id="2093779"/>
    <lineage>
        <taxon>Eukaryota</taxon>
        <taxon>Fungi</taxon>
        <taxon>Dikarya</taxon>
        <taxon>Ascomycota</taxon>
        <taxon>Pezizomycotina</taxon>
        <taxon>Sordariomycetes</taxon>
        <taxon>Sordariomycetidae</taxon>
        <taxon>Sordariales</taxon>
        <taxon>Podosporaceae</taxon>
        <taxon>Podospora</taxon>
    </lineage>
</organism>
<accession>A0ABR0GFE8</accession>
<dbReference type="Gene3D" id="3.60.21.10">
    <property type="match status" value="1"/>
</dbReference>
<evidence type="ECO:0000313" key="4">
    <source>
        <dbReference type="Proteomes" id="UP001323405"/>
    </source>
</evidence>
<dbReference type="PANTHER" id="PTHR12905:SF0">
    <property type="entry name" value="CALCINEURIN-LIKE PHOSPHOESTERASE DOMAIN-CONTAINING PROTEIN"/>
    <property type="match status" value="1"/>
</dbReference>
<feature type="compositionally biased region" description="Low complexity" evidence="1">
    <location>
        <begin position="9"/>
        <end position="43"/>
    </location>
</feature>
<dbReference type="RefSeq" id="XP_062743455.1">
    <property type="nucleotide sequence ID" value="XM_062889795.1"/>
</dbReference>
<dbReference type="InterPro" id="IPR051693">
    <property type="entry name" value="UPF0046_metallophosphoest"/>
</dbReference>
<protein>
    <recommendedName>
        <fullName evidence="2">Calcineurin-like phosphoesterase domain-containing protein</fullName>
    </recommendedName>
</protein>
<evidence type="ECO:0000259" key="2">
    <source>
        <dbReference type="Pfam" id="PF00149"/>
    </source>
</evidence>
<dbReference type="EMBL" id="JAFFHA010000006">
    <property type="protein sequence ID" value="KAK4654480.1"/>
    <property type="molecule type" value="Genomic_DNA"/>
</dbReference>
<sequence>MDTPVKTNTPSQTYPSTSPSTAATSPRILDSPNSSTPSPSSAPSTPPLKLFIAGNHDFALDPLAFLPKTTSSQGVFQAPAGAATSLLESASSENIIFLDEGTRTLALANGALLTVYASPYSPSRDNSKAFTHHRKKGHTFKIPKEVDVVITHSPPRGILGKDYNSKQAGCDYIYDAIATARPKLHCFGHIHEGWGG</sequence>
<feature type="domain" description="Calcineurin-like phosphoesterase" evidence="2">
    <location>
        <begin position="50"/>
        <end position="192"/>
    </location>
</feature>